<dbReference type="Gene3D" id="2.40.128.110">
    <property type="entry name" value="Lipid/polyisoprenoid-binding, YceI-like"/>
    <property type="match status" value="1"/>
</dbReference>
<feature type="chain" id="PRO_5028225965" evidence="1">
    <location>
        <begin position="23"/>
        <end position="207"/>
    </location>
</feature>
<feature type="signal peptide" evidence="1">
    <location>
        <begin position="1"/>
        <end position="22"/>
    </location>
</feature>
<evidence type="ECO:0000313" key="3">
    <source>
        <dbReference type="EMBL" id="GFO61038.1"/>
    </source>
</evidence>
<name>A0A6V8MLZ8_9BACT</name>
<dbReference type="PANTHER" id="PTHR34406:SF1">
    <property type="entry name" value="PROTEIN YCEI"/>
    <property type="match status" value="1"/>
</dbReference>
<dbReference type="InterPro" id="IPR007372">
    <property type="entry name" value="Lipid/polyisoprenoid-bd_YceI"/>
</dbReference>
<dbReference type="RefSeq" id="WP_183355836.1">
    <property type="nucleotide sequence ID" value="NZ_BLXX01000011.1"/>
</dbReference>
<dbReference type="InterPro" id="IPR036761">
    <property type="entry name" value="TTHA0802/YceI-like_sf"/>
</dbReference>
<dbReference type="AlphaFoldDB" id="A0A6V8MLZ8"/>
<protein>
    <submittedName>
        <fullName evidence="3">Polyisoprenoid-binding protein</fullName>
    </submittedName>
</protein>
<dbReference type="PANTHER" id="PTHR34406">
    <property type="entry name" value="PROTEIN YCEI"/>
    <property type="match status" value="1"/>
</dbReference>
<accession>A0A6V8MLZ8</accession>
<dbReference type="SMART" id="SM00867">
    <property type="entry name" value="YceI"/>
    <property type="match status" value="1"/>
</dbReference>
<evidence type="ECO:0000256" key="1">
    <source>
        <dbReference type="SAM" id="SignalP"/>
    </source>
</evidence>
<evidence type="ECO:0000313" key="4">
    <source>
        <dbReference type="Proteomes" id="UP000556026"/>
    </source>
</evidence>
<feature type="domain" description="Lipid/polyisoprenoid-binding YceI-like" evidence="2">
    <location>
        <begin position="24"/>
        <end position="194"/>
    </location>
</feature>
<dbReference type="Proteomes" id="UP000556026">
    <property type="component" value="Unassembled WGS sequence"/>
</dbReference>
<dbReference type="SUPFAM" id="SSF101874">
    <property type="entry name" value="YceI-like"/>
    <property type="match status" value="1"/>
</dbReference>
<dbReference type="Pfam" id="PF04264">
    <property type="entry name" value="YceI"/>
    <property type="match status" value="1"/>
</dbReference>
<sequence length="207" mass="22625">MKRILAGISTLVALSLPGLALASTWTIDPDHTNVGFRVKHLMVSSVNGNFQKHSGTVVIDDRDVTKSKVEIVIDTASINTNVVKRDEHLRSADFFDVANYPTMTFVSKKVVKAGKGRLRVTGDLTLHGQTKEVVLVVEGPSKESKDPWGNLRRGASATAHINRRDFGLVWNKTLETGGVLVGDEIAITLDVEMIKNKDNAALLQQLK</sequence>
<keyword evidence="4" id="KW-1185">Reference proteome</keyword>
<dbReference type="EMBL" id="BLXX01000011">
    <property type="protein sequence ID" value="GFO61038.1"/>
    <property type="molecule type" value="Genomic_DNA"/>
</dbReference>
<comment type="caution">
    <text evidence="3">The sequence shown here is derived from an EMBL/GenBank/DDBJ whole genome shotgun (WGS) entry which is preliminary data.</text>
</comment>
<evidence type="ECO:0000259" key="2">
    <source>
        <dbReference type="SMART" id="SM00867"/>
    </source>
</evidence>
<proteinExistence type="predicted"/>
<reference evidence="4" key="1">
    <citation type="submission" date="2020-06" db="EMBL/GenBank/DDBJ databases">
        <title>Draft genomic sequence of Geomonas sp. Red330.</title>
        <authorList>
            <person name="Itoh H."/>
            <person name="Zhenxing X."/>
            <person name="Ushijima N."/>
            <person name="Masuda Y."/>
            <person name="Shiratori Y."/>
            <person name="Senoo K."/>
        </authorList>
    </citation>
    <scope>NUCLEOTIDE SEQUENCE [LARGE SCALE GENOMIC DNA]</scope>
    <source>
        <strain evidence="4">Red330</strain>
    </source>
</reference>
<keyword evidence="1" id="KW-0732">Signal</keyword>
<organism evidence="3 4">
    <name type="scientific">Geomonas silvestris</name>
    <dbReference type="NCBI Taxonomy" id="2740184"/>
    <lineage>
        <taxon>Bacteria</taxon>
        <taxon>Pseudomonadati</taxon>
        <taxon>Thermodesulfobacteriota</taxon>
        <taxon>Desulfuromonadia</taxon>
        <taxon>Geobacterales</taxon>
        <taxon>Geobacteraceae</taxon>
        <taxon>Geomonas</taxon>
    </lineage>
</organism>
<gene>
    <name evidence="3" type="ORF">GMST_33630</name>
</gene>